<protein>
    <recommendedName>
        <fullName evidence="3">Permuted papain-like amidase enzyme, YaeF/YiiX, C92 family</fullName>
    </recommendedName>
</protein>
<keyword evidence="2" id="KW-1185">Reference proteome</keyword>
<evidence type="ECO:0008006" key="3">
    <source>
        <dbReference type="Google" id="ProtNLM"/>
    </source>
</evidence>
<sequence>MGHLSILKISILIIFIFTFTSCSSLPENRQWNTAEEVRLDTFELQVGDILVKNKKPNPISWYGHAAIMVDDVNIGDYPKVGIGYYEVDAYSWLYEKRKVVVLRYKNFDERFKRKLLENIEIYKDRGYWIGFDKKNSKRFYCSQFVWYLYWKTAQDLGYELDLDTDGGPLVFPYDFLRSDDLIQVPFGPR</sequence>
<gene>
    <name evidence="1" type="ORF">PM10SUCC1_20270</name>
</gene>
<dbReference type="AlphaFoldDB" id="A0A9W6GJX5"/>
<dbReference type="InterPro" id="IPR038765">
    <property type="entry name" value="Papain-like_cys_pep_sf"/>
</dbReference>
<organism evidence="1 2">
    <name type="scientific">Propionigenium maris DSM 9537</name>
    <dbReference type="NCBI Taxonomy" id="1123000"/>
    <lineage>
        <taxon>Bacteria</taxon>
        <taxon>Fusobacteriati</taxon>
        <taxon>Fusobacteriota</taxon>
        <taxon>Fusobacteriia</taxon>
        <taxon>Fusobacteriales</taxon>
        <taxon>Fusobacteriaceae</taxon>
        <taxon>Propionigenium</taxon>
    </lineage>
</organism>
<comment type="caution">
    <text evidence="1">The sequence shown here is derived from an EMBL/GenBank/DDBJ whole genome shotgun (WGS) entry which is preliminary data.</text>
</comment>
<dbReference type="SUPFAM" id="SSF54001">
    <property type="entry name" value="Cysteine proteinases"/>
    <property type="match status" value="1"/>
</dbReference>
<dbReference type="Gene3D" id="3.90.1720.10">
    <property type="entry name" value="endopeptidase domain like (from Nostoc punctiforme)"/>
    <property type="match status" value="1"/>
</dbReference>
<reference evidence="1" key="1">
    <citation type="submission" date="2022-12" db="EMBL/GenBank/DDBJ databases">
        <title>Reference genome sequencing for broad-spectrum identification of bacterial and archaeal isolates by mass spectrometry.</title>
        <authorList>
            <person name="Sekiguchi Y."/>
            <person name="Tourlousse D.M."/>
        </authorList>
    </citation>
    <scope>NUCLEOTIDE SEQUENCE</scope>
    <source>
        <strain evidence="1">10succ1</strain>
    </source>
</reference>
<accession>A0A9W6GJX5</accession>
<evidence type="ECO:0000313" key="2">
    <source>
        <dbReference type="Proteomes" id="UP001144471"/>
    </source>
</evidence>
<dbReference type="RefSeq" id="WP_281835701.1">
    <property type="nucleotide sequence ID" value="NZ_BSDY01000008.1"/>
</dbReference>
<name>A0A9W6GJX5_9FUSO</name>
<evidence type="ECO:0000313" key="1">
    <source>
        <dbReference type="EMBL" id="GLI56513.1"/>
    </source>
</evidence>
<dbReference type="EMBL" id="BSDY01000008">
    <property type="protein sequence ID" value="GLI56513.1"/>
    <property type="molecule type" value="Genomic_DNA"/>
</dbReference>
<dbReference type="Proteomes" id="UP001144471">
    <property type="component" value="Unassembled WGS sequence"/>
</dbReference>
<proteinExistence type="predicted"/>